<proteinExistence type="predicted"/>
<organism evidence="2 3">
    <name type="scientific">Microcoleus anatoxicus PTRS2</name>
    <dbReference type="NCBI Taxonomy" id="2705321"/>
    <lineage>
        <taxon>Bacteria</taxon>
        <taxon>Bacillati</taxon>
        <taxon>Cyanobacteriota</taxon>
        <taxon>Cyanophyceae</taxon>
        <taxon>Oscillatoriophycideae</taxon>
        <taxon>Oscillatoriales</taxon>
        <taxon>Microcoleaceae</taxon>
        <taxon>Microcoleus</taxon>
        <taxon>Microcoleus anatoxicus</taxon>
    </lineage>
</organism>
<evidence type="ECO:0000313" key="2">
    <source>
        <dbReference type="EMBL" id="MEK0189161.1"/>
    </source>
</evidence>
<protein>
    <submittedName>
        <fullName evidence="2">Uncharacterized protein</fullName>
    </submittedName>
</protein>
<dbReference type="EMBL" id="JBBLXS010000989">
    <property type="protein sequence ID" value="MEK0189161.1"/>
    <property type="molecule type" value="Genomic_DNA"/>
</dbReference>
<evidence type="ECO:0000313" key="3">
    <source>
        <dbReference type="Proteomes" id="UP001384579"/>
    </source>
</evidence>
<feature type="signal peptide" evidence="1">
    <location>
        <begin position="1"/>
        <end position="26"/>
    </location>
</feature>
<keyword evidence="1" id="KW-0732">Signal</keyword>
<comment type="caution">
    <text evidence="2">The sequence shown here is derived from an EMBL/GenBank/DDBJ whole genome shotgun (WGS) entry which is preliminary data.</text>
</comment>
<name>A0ABU8YXG1_9CYAN</name>
<evidence type="ECO:0000256" key="1">
    <source>
        <dbReference type="SAM" id="SignalP"/>
    </source>
</evidence>
<dbReference type="Proteomes" id="UP001384579">
    <property type="component" value="Unassembled WGS sequence"/>
</dbReference>
<feature type="chain" id="PRO_5045058747" evidence="1">
    <location>
        <begin position="27"/>
        <end position="116"/>
    </location>
</feature>
<sequence length="116" mass="12824">MRNVTHAVVLTALNTLLGFVPLAVNAQIAPNQITICNRLTGQSSFKVNDNGATLKPNECRNFSGSTTFRFYTEYGDGTGARYSLDRQLQGGERYKLYATSLQPKRLNIAPDPIIRT</sequence>
<keyword evidence="3" id="KW-1185">Reference proteome</keyword>
<gene>
    <name evidence="2" type="ORF">WMG39_30575</name>
</gene>
<dbReference type="RefSeq" id="WP_340542431.1">
    <property type="nucleotide sequence ID" value="NZ_JBBLXS010000989.1"/>
</dbReference>
<reference evidence="2 3" key="1">
    <citation type="journal article" date="2020" name="Harmful Algae">
        <title>Molecular and morphological characterization of a novel dihydroanatoxin-a producing Microcoleus species (cyanobacteria) from the Russian River, California, USA.</title>
        <authorList>
            <person name="Conklin K.Y."/>
            <person name="Stancheva R."/>
            <person name="Otten T.G."/>
            <person name="Fadness R."/>
            <person name="Boyer G.L."/>
            <person name="Read B."/>
            <person name="Zhang X."/>
            <person name="Sheath R.G."/>
        </authorList>
    </citation>
    <scope>NUCLEOTIDE SEQUENCE [LARGE SCALE GENOMIC DNA]</scope>
    <source>
        <strain evidence="2 3">PTRS2</strain>
    </source>
</reference>
<accession>A0ABU8YXG1</accession>